<evidence type="ECO:0000313" key="2">
    <source>
        <dbReference type="EMBL" id="ULU02418.1"/>
    </source>
</evidence>
<proteinExistence type="predicted"/>
<dbReference type="Proteomes" id="UP000827892">
    <property type="component" value="Chromosome III"/>
</dbReference>
<organism evidence="2 3">
    <name type="scientific">Caenorhabditis briggsae</name>
    <dbReference type="NCBI Taxonomy" id="6238"/>
    <lineage>
        <taxon>Eukaryota</taxon>
        <taxon>Metazoa</taxon>
        <taxon>Ecdysozoa</taxon>
        <taxon>Nematoda</taxon>
        <taxon>Chromadorea</taxon>
        <taxon>Rhabditida</taxon>
        <taxon>Rhabditina</taxon>
        <taxon>Rhabditomorpha</taxon>
        <taxon>Rhabditoidea</taxon>
        <taxon>Rhabditidae</taxon>
        <taxon>Peloderinae</taxon>
        <taxon>Caenorhabditis</taxon>
    </lineage>
</organism>
<evidence type="ECO:0000256" key="1">
    <source>
        <dbReference type="SAM" id="MobiDB-lite"/>
    </source>
</evidence>
<dbReference type="EMBL" id="CP090893">
    <property type="protein sequence ID" value="ULU02418.1"/>
    <property type="molecule type" value="Genomic_DNA"/>
</dbReference>
<reference evidence="2 3" key="1">
    <citation type="submission" date="2022-05" db="EMBL/GenBank/DDBJ databases">
        <title>Chromosome-level reference genomes for two strains of Caenorhabditis briggsae: an improved platform for comparative genomics.</title>
        <authorList>
            <person name="Stevens L."/>
            <person name="Andersen E.C."/>
        </authorList>
    </citation>
    <scope>NUCLEOTIDE SEQUENCE [LARGE SCALE GENOMIC DNA]</scope>
    <source>
        <strain evidence="2">QX1410_ONT</strain>
        <tissue evidence="2">Whole-organism</tissue>
    </source>
</reference>
<sequence length="181" mass="21390">MTIDEGAQKPMEAKKHQEYPQYRRPRPPIVEVALATTNKYVVYSSVMKLPEARKKAIHKFHSISYYDFFGVSINRPREKMEKWKRLERNWPEDSIPVSPFDAGTLRILVWKQYLPDPWTHYQEIEKRIPGVQKYPAIKEWLLRRSRGTYTGAFSATKGNNWCRVCGCNLFGYPIDEHQPDQ</sequence>
<gene>
    <name evidence="2" type="ORF">L3Y34_002188</name>
</gene>
<name>A0AAE9DE24_CAEBR</name>
<evidence type="ECO:0000313" key="3">
    <source>
        <dbReference type="Proteomes" id="UP000827892"/>
    </source>
</evidence>
<feature type="region of interest" description="Disordered" evidence="1">
    <location>
        <begin position="1"/>
        <end position="20"/>
    </location>
</feature>
<dbReference type="KEGG" id="cbr:CBG_21303"/>
<accession>A0AAE9DE24</accession>
<protein>
    <submittedName>
        <fullName evidence="2">Uncharacterized protein</fullName>
    </submittedName>
</protein>
<dbReference type="AlphaFoldDB" id="A0AAE9DE24"/>